<evidence type="ECO:0000256" key="5">
    <source>
        <dbReference type="ARBA" id="ARBA00023077"/>
    </source>
</evidence>
<organism evidence="13">
    <name type="scientific">uncultured Dysgonomonas sp</name>
    <dbReference type="NCBI Taxonomy" id="206096"/>
    <lineage>
        <taxon>Bacteria</taxon>
        <taxon>Pseudomonadati</taxon>
        <taxon>Bacteroidota</taxon>
        <taxon>Bacteroidia</taxon>
        <taxon>Bacteroidales</taxon>
        <taxon>Dysgonomonadaceae</taxon>
        <taxon>Dysgonomonas</taxon>
        <taxon>environmental samples</taxon>
    </lineage>
</organism>
<dbReference type="NCBIfam" id="TIGR04057">
    <property type="entry name" value="SusC_RagA_signa"/>
    <property type="match status" value="1"/>
</dbReference>
<dbReference type="InterPro" id="IPR037066">
    <property type="entry name" value="Plug_dom_sf"/>
</dbReference>
<dbReference type="SUPFAM" id="SSF49464">
    <property type="entry name" value="Carboxypeptidase regulatory domain-like"/>
    <property type="match status" value="1"/>
</dbReference>
<name>A0A212K5L6_9BACT</name>
<evidence type="ECO:0000259" key="12">
    <source>
        <dbReference type="Pfam" id="PF07715"/>
    </source>
</evidence>
<dbReference type="InterPro" id="IPR008969">
    <property type="entry name" value="CarboxyPept-like_regulatory"/>
</dbReference>
<dbReference type="Pfam" id="PF07715">
    <property type="entry name" value="Plug"/>
    <property type="match status" value="1"/>
</dbReference>
<dbReference type="NCBIfam" id="TIGR04056">
    <property type="entry name" value="OMP_RagA_SusC"/>
    <property type="match status" value="1"/>
</dbReference>
<keyword evidence="10" id="KW-0732">Signal</keyword>
<dbReference type="InterPro" id="IPR036942">
    <property type="entry name" value="Beta-barrel_TonB_sf"/>
</dbReference>
<dbReference type="FunFam" id="2.60.40.1120:FF:000003">
    <property type="entry name" value="Outer membrane protein Omp121"/>
    <property type="match status" value="1"/>
</dbReference>
<feature type="chain" id="PRO_5013098039" evidence="10">
    <location>
        <begin position="34"/>
        <end position="1093"/>
    </location>
</feature>
<dbReference type="Gene3D" id="2.60.40.1120">
    <property type="entry name" value="Carboxypeptidase-like, regulatory domain"/>
    <property type="match status" value="1"/>
</dbReference>
<comment type="subcellular location">
    <subcellularLocation>
        <location evidence="1 8">Cell outer membrane</location>
        <topology evidence="1 8">Multi-pass membrane protein</topology>
    </subcellularLocation>
</comment>
<dbReference type="InterPro" id="IPR000531">
    <property type="entry name" value="Beta-barrel_TonB"/>
</dbReference>
<proteinExistence type="inferred from homology"/>
<dbReference type="InterPro" id="IPR039426">
    <property type="entry name" value="TonB-dep_rcpt-like"/>
</dbReference>
<reference evidence="13" key="1">
    <citation type="submission" date="2016-04" db="EMBL/GenBank/DDBJ databases">
        <authorList>
            <person name="Evans L.H."/>
            <person name="Alamgir A."/>
            <person name="Owens N."/>
            <person name="Weber N.D."/>
            <person name="Virtaneva K."/>
            <person name="Barbian K."/>
            <person name="Babar A."/>
            <person name="Rosenke K."/>
        </authorList>
    </citation>
    <scope>NUCLEOTIDE SEQUENCE</scope>
    <source>
        <strain evidence="13">86-2</strain>
    </source>
</reference>
<dbReference type="InterPro" id="IPR023996">
    <property type="entry name" value="TonB-dep_OMP_SusC/RagA"/>
</dbReference>
<evidence type="ECO:0000256" key="3">
    <source>
        <dbReference type="ARBA" id="ARBA00022452"/>
    </source>
</evidence>
<dbReference type="RefSeq" id="WP_296951452.1">
    <property type="nucleotide sequence ID" value="NZ_LT599021.1"/>
</dbReference>
<evidence type="ECO:0000256" key="10">
    <source>
        <dbReference type="SAM" id="SignalP"/>
    </source>
</evidence>
<evidence type="ECO:0000256" key="2">
    <source>
        <dbReference type="ARBA" id="ARBA00022448"/>
    </source>
</evidence>
<dbReference type="Pfam" id="PF13715">
    <property type="entry name" value="CarbopepD_reg_2"/>
    <property type="match status" value="1"/>
</dbReference>
<dbReference type="EMBL" id="FLUL01000001">
    <property type="protein sequence ID" value="SBW07001.1"/>
    <property type="molecule type" value="Genomic_DNA"/>
</dbReference>
<evidence type="ECO:0000256" key="7">
    <source>
        <dbReference type="ARBA" id="ARBA00023237"/>
    </source>
</evidence>
<evidence type="ECO:0000256" key="6">
    <source>
        <dbReference type="ARBA" id="ARBA00023136"/>
    </source>
</evidence>
<evidence type="ECO:0000256" key="4">
    <source>
        <dbReference type="ARBA" id="ARBA00022692"/>
    </source>
</evidence>
<gene>
    <name evidence="13" type="ORF">KL86DYS2_13083</name>
</gene>
<keyword evidence="7 8" id="KW-0998">Cell outer membrane</keyword>
<feature type="domain" description="TonB-dependent receptor-like beta-barrel" evidence="11">
    <location>
        <begin position="431"/>
        <end position="830"/>
    </location>
</feature>
<dbReference type="GO" id="GO:0009279">
    <property type="term" value="C:cell outer membrane"/>
    <property type="evidence" value="ECO:0007669"/>
    <property type="project" value="UniProtKB-SubCell"/>
</dbReference>
<keyword evidence="5 9" id="KW-0798">TonB box</keyword>
<dbReference type="InterPro" id="IPR012910">
    <property type="entry name" value="Plug_dom"/>
</dbReference>
<dbReference type="PANTHER" id="PTHR30069">
    <property type="entry name" value="TONB-DEPENDENT OUTER MEMBRANE RECEPTOR"/>
    <property type="match status" value="1"/>
</dbReference>
<keyword evidence="6 8" id="KW-0472">Membrane</keyword>
<keyword evidence="2 8" id="KW-0813">Transport</keyword>
<keyword evidence="4 8" id="KW-0812">Transmembrane</keyword>
<dbReference type="InterPro" id="IPR023997">
    <property type="entry name" value="TonB-dep_OMP_SusC/RagA_CS"/>
</dbReference>
<accession>A0A212K5L6</accession>
<dbReference type="GO" id="GO:0044718">
    <property type="term" value="P:siderophore transmembrane transport"/>
    <property type="evidence" value="ECO:0007669"/>
    <property type="project" value="TreeGrafter"/>
</dbReference>
<keyword evidence="3 8" id="KW-1134">Transmembrane beta strand</keyword>
<sequence>MNDYLKERKVGKGIFRILLLCSILLCSFTIVQAQTITGVVKDANNEPIIGASVAVKGTTTGTLTDTEGNYKISAGSNSVLVFSFIGYTSKEVSVGSQKVINVTLEESSQQLDEVVVTALGMSRDKKALGYAVTELKGDEISRTNSVSPVAALQGKVAGVQINMGSSGPQSSSRILIRGNSSLGKNNQPIFVIDGVIIDNDITDGVEWGPGMDFGNDLKNLNSDDFESVSVLKGAAATALYGSRAANGVVLITTKKGKQGEGLGISVSQSMMWDKAYSFPKYQNVFGPGINSAWGLKSDGSEDRTANDNGMNFGPKYDNLPYTHEGYETLYTARPNNVKQMYQTGNYSNTNVAIQGGDAKSSFRTSYSHLASEGITFNNNYKRNSFSINASREISKYVKAEGGVSWVQSDTKNPTYQGGNKSPLYDFMYRVNRDFDTKYWLQNYRNSKGDGYNSTDPYGYNGYLWDMLENEYRQKEDNIRGNLKFDFKITSWLTAKLSGDFNKLLTTRENKILALGSKNYEGAEYRLNQNRKDQYSLTAMLSATKNFGDFGFNGSAAVEQWDTRGSYSKGVTNGGLRVPGKFDITNTVNPATQSSRSNYNRKRINSVYGFVNMDWKNQVYLDITGRNDWSSALMYPDGSGNVSYFYPSVSASWLATESLKGILPTAVSFAKLRASYAIVGNDTDPYATSKGYYMINEGYPVYTLGGTKINNPYYVFDTNVLPNPDLKPEKQHSIELGADIKFINNRFGIDINWYKTNTKNQILPINTALETGMTDKLINAGNIQNSGFEIALSATPIESKDLKWDMTATFTRNKNKIVELAPNVPIFPIEYNGMDAHAYASVGGSYGDIYTDYAFKRNDKGEKVLNESGAWQRAGVRTKIGSLQPKFLASFSTTVQYKSIVLNVLLDARYGGDILSATYNYGMASGAIASSLNGRSEEYGGLARKLADGRTVYDGMIPDGVFAAGITKNGQDVGGMSYREAYEKGLVGPIAAHQYYDNLYSWGTGIREASRFECSYVAVREISISWDIPRKWLQKVYVKNAAFSLVGRNLGYIYNSLPDNINPDVTSTNRSTQFVELGGSPLTRSLGFKLNIGF</sequence>
<feature type="signal peptide" evidence="10">
    <location>
        <begin position="1"/>
        <end position="33"/>
    </location>
</feature>
<evidence type="ECO:0000256" key="1">
    <source>
        <dbReference type="ARBA" id="ARBA00004571"/>
    </source>
</evidence>
<dbReference type="Gene3D" id="2.40.170.20">
    <property type="entry name" value="TonB-dependent receptor, beta-barrel domain"/>
    <property type="match status" value="1"/>
</dbReference>
<dbReference type="GO" id="GO:0015344">
    <property type="term" value="F:siderophore uptake transmembrane transporter activity"/>
    <property type="evidence" value="ECO:0007669"/>
    <property type="project" value="TreeGrafter"/>
</dbReference>
<dbReference type="AlphaFoldDB" id="A0A212K5L6"/>
<comment type="similarity">
    <text evidence="8 9">Belongs to the TonB-dependent receptor family.</text>
</comment>
<dbReference type="PROSITE" id="PS52016">
    <property type="entry name" value="TONB_DEPENDENT_REC_3"/>
    <property type="match status" value="1"/>
</dbReference>
<evidence type="ECO:0000313" key="13">
    <source>
        <dbReference type="EMBL" id="SBW07001.1"/>
    </source>
</evidence>
<evidence type="ECO:0000256" key="9">
    <source>
        <dbReference type="RuleBase" id="RU003357"/>
    </source>
</evidence>
<dbReference type="Gene3D" id="2.170.130.10">
    <property type="entry name" value="TonB-dependent receptor, plug domain"/>
    <property type="match status" value="1"/>
</dbReference>
<dbReference type="Pfam" id="PF00593">
    <property type="entry name" value="TonB_dep_Rec_b-barrel"/>
    <property type="match status" value="1"/>
</dbReference>
<dbReference type="SUPFAM" id="SSF56935">
    <property type="entry name" value="Porins"/>
    <property type="match status" value="1"/>
</dbReference>
<evidence type="ECO:0000256" key="8">
    <source>
        <dbReference type="PROSITE-ProRule" id="PRU01360"/>
    </source>
</evidence>
<feature type="domain" description="TonB-dependent receptor plug" evidence="12">
    <location>
        <begin position="125"/>
        <end position="248"/>
    </location>
</feature>
<evidence type="ECO:0000259" key="11">
    <source>
        <dbReference type="Pfam" id="PF00593"/>
    </source>
</evidence>
<dbReference type="PANTHER" id="PTHR30069:SF28">
    <property type="entry name" value="TONB-DEPENDENT RECEPTOR YNCD-RELATED"/>
    <property type="match status" value="1"/>
</dbReference>
<protein>
    <submittedName>
        <fullName evidence="13">SusC/RagA family TonB-linked outer membrane protein</fullName>
    </submittedName>
</protein>